<feature type="transmembrane region" description="Helical" evidence="1">
    <location>
        <begin position="74"/>
        <end position="101"/>
    </location>
</feature>
<evidence type="ECO:0000313" key="2">
    <source>
        <dbReference type="EMBL" id="RSU07339.1"/>
    </source>
</evidence>
<dbReference type="EMBL" id="NGJZ01000002">
    <property type="protein sequence ID" value="RSU07339.1"/>
    <property type="molecule type" value="Genomic_DNA"/>
</dbReference>
<sequence length="264" mass="29763">MNVIMVLSVILYLLMKKIGGKEGSKAFWIMVLNLVLFMSLIVLLALGIPVFLLSIATVVLFSAIMTVGMNERNLYSWAAFLGTVTTILISSLLITLTLHYFQVQGFVQEEMADADMFSMYVGIRFDQLTIVVLIMASLGVIIDTSVTLVAYITALKKEQPKITDNQLLKSAMTVGKDVIISSINTLFFAFFGQNISLFIWVKDLHYSFDEMMNSKVIVLEIITMLYCGIGILLCVPCTFLWVRYISGRKKVMKNRLRKEEKKSC</sequence>
<dbReference type="PANTHER" id="PTHR41771:SF1">
    <property type="entry name" value="MEMBRANE PROTEIN"/>
    <property type="match status" value="1"/>
</dbReference>
<dbReference type="InterPro" id="IPR014564">
    <property type="entry name" value="UCP031503_TM"/>
</dbReference>
<name>A0A430AHB9_9ENTE</name>
<evidence type="ECO:0000256" key="1">
    <source>
        <dbReference type="SAM" id="Phobius"/>
    </source>
</evidence>
<feature type="transmembrane region" description="Helical" evidence="1">
    <location>
        <begin position="178"/>
        <end position="201"/>
    </location>
</feature>
<keyword evidence="1" id="KW-1133">Transmembrane helix</keyword>
<dbReference type="RefSeq" id="WP_126825335.1">
    <property type="nucleotide sequence ID" value="NZ_JBHLWU010000002.1"/>
</dbReference>
<dbReference type="AlphaFoldDB" id="A0A430AHB9"/>
<keyword evidence="1" id="KW-0472">Membrane</keyword>
<keyword evidence="1" id="KW-0812">Transmembrane</keyword>
<dbReference type="Proteomes" id="UP000288669">
    <property type="component" value="Unassembled WGS sequence"/>
</dbReference>
<gene>
    <name evidence="2" type="ORF">CBF30_08810</name>
</gene>
<feature type="transmembrane region" description="Helical" evidence="1">
    <location>
        <begin position="128"/>
        <end position="152"/>
    </location>
</feature>
<dbReference type="Pfam" id="PF07907">
    <property type="entry name" value="YibE_F"/>
    <property type="match status" value="1"/>
</dbReference>
<proteinExistence type="predicted"/>
<dbReference type="PANTHER" id="PTHR41771">
    <property type="entry name" value="MEMBRANE PROTEIN-RELATED"/>
    <property type="match status" value="1"/>
</dbReference>
<comment type="caution">
    <text evidence="2">The sequence shown here is derived from an EMBL/GenBank/DDBJ whole genome shotgun (WGS) entry which is preliminary data.</text>
</comment>
<keyword evidence="3" id="KW-1185">Reference proteome</keyword>
<protein>
    <recommendedName>
        <fullName evidence="4">YibE/F</fullName>
    </recommendedName>
</protein>
<feature type="transmembrane region" description="Helical" evidence="1">
    <location>
        <begin position="221"/>
        <end position="245"/>
    </location>
</feature>
<feature type="transmembrane region" description="Helical" evidence="1">
    <location>
        <begin position="36"/>
        <end position="62"/>
    </location>
</feature>
<dbReference type="OrthoDB" id="2414035at2"/>
<dbReference type="InterPro" id="IPR012507">
    <property type="entry name" value="YibE_F"/>
</dbReference>
<organism evidence="2 3">
    <name type="scientific">Vagococcus entomophilus</name>
    <dbReference type="NCBI Taxonomy" id="1160095"/>
    <lineage>
        <taxon>Bacteria</taxon>
        <taxon>Bacillati</taxon>
        <taxon>Bacillota</taxon>
        <taxon>Bacilli</taxon>
        <taxon>Lactobacillales</taxon>
        <taxon>Enterococcaceae</taxon>
        <taxon>Vagococcus</taxon>
    </lineage>
</organism>
<dbReference type="PIRSF" id="PIRSF031503">
    <property type="entry name" value="UCP031503_mp"/>
    <property type="match status" value="1"/>
</dbReference>
<evidence type="ECO:0000313" key="3">
    <source>
        <dbReference type="Proteomes" id="UP000288669"/>
    </source>
</evidence>
<accession>A0A430AHB9</accession>
<evidence type="ECO:0008006" key="4">
    <source>
        <dbReference type="Google" id="ProtNLM"/>
    </source>
</evidence>
<reference evidence="2 3" key="1">
    <citation type="submission" date="2017-05" db="EMBL/GenBank/DDBJ databases">
        <title>Vagococcus spp. assemblies.</title>
        <authorList>
            <person name="Gulvik C.A."/>
        </authorList>
    </citation>
    <scope>NUCLEOTIDE SEQUENCE [LARGE SCALE GENOMIC DNA]</scope>
    <source>
        <strain evidence="2 3">DSM 24756</strain>
    </source>
</reference>